<feature type="signal peptide" evidence="2">
    <location>
        <begin position="1"/>
        <end position="24"/>
    </location>
</feature>
<keyword evidence="2" id="KW-0732">Signal</keyword>
<dbReference type="OrthoDB" id="7346546at2"/>
<evidence type="ECO:0000256" key="2">
    <source>
        <dbReference type="SAM" id="SignalP"/>
    </source>
</evidence>
<evidence type="ECO:0000256" key="1">
    <source>
        <dbReference type="SAM" id="MobiDB-lite"/>
    </source>
</evidence>
<sequence length="229" mass="24729" precursor="true">MKLPYTLISTLSLLAALSIGNVYADDHKHEAHDDGKAKTEAHEHEGHKHEAEGHEEHGAHEHGVATLSIAAGESGLEIMLESPAANIVGFEHAASSDEDKQKLADAKAKLEAGADLFSINPEAECTLKSAEVVSALLGNAEAEKEDHDHEHKDGDKEEHADHEHEEGETHSDMDVTWAFACAKPAELKEVTTKLFAAFPDGLQKLKAEWVTDKGASAQELDKDATLKLN</sequence>
<gene>
    <name evidence="3" type="ORF">Thini_0987</name>
</gene>
<protein>
    <recommendedName>
        <fullName evidence="5">DUF2796 domain-containing protein</fullName>
    </recommendedName>
</protein>
<dbReference type="RefSeq" id="WP_002707563.1">
    <property type="nucleotide sequence ID" value="NZ_JH651384.1"/>
</dbReference>
<dbReference type="AlphaFoldDB" id="A0A656HBS8"/>
<feature type="chain" id="PRO_5025058952" description="DUF2796 domain-containing protein" evidence="2">
    <location>
        <begin position="25"/>
        <end position="229"/>
    </location>
</feature>
<dbReference type="Pfam" id="PF10986">
    <property type="entry name" value="ZrgA"/>
    <property type="match status" value="1"/>
</dbReference>
<feature type="region of interest" description="Disordered" evidence="1">
    <location>
        <begin position="141"/>
        <end position="172"/>
    </location>
</feature>
<dbReference type="Proteomes" id="UP000005317">
    <property type="component" value="Unassembled WGS sequence"/>
</dbReference>
<evidence type="ECO:0008006" key="5">
    <source>
        <dbReference type="Google" id="ProtNLM"/>
    </source>
</evidence>
<organism evidence="3 4">
    <name type="scientific">Thiothrix nivea (strain ATCC 35100 / DSM 5205 / JP2)</name>
    <dbReference type="NCBI Taxonomy" id="870187"/>
    <lineage>
        <taxon>Bacteria</taxon>
        <taxon>Pseudomonadati</taxon>
        <taxon>Pseudomonadota</taxon>
        <taxon>Gammaproteobacteria</taxon>
        <taxon>Thiotrichales</taxon>
        <taxon>Thiotrichaceae</taxon>
        <taxon>Thiothrix</taxon>
    </lineage>
</organism>
<dbReference type="InterPro" id="IPR021253">
    <property type="entry name" value="ZrgA-like"/>
</dbReference>
<proteinExistence type="predicted"/>
<evidence type="ECO:0000313" key="4">
    <source>
        <dbReference type="Proteomes" id="UP000005317"/>
    </source>
</evidence>
<reference evidence="4" key="1">
    <citation type="journal article" date="2011" name="Stand. Genomic Sci.">
        <title>Genome sequence of the filamentous, gliding Thiothrix nivea neotype strain (JP2(T)).</title>
        <authorList>
            <person name="Lapidus A."/>
            <person name="Nolan M."/>
            <person name="Lucas S."/>
            <person name="Glavina Del Rio T."/>
            <person name="Tice H."/>
            <person name="Cheng J.F."/>
            <person name="Tapia R."/>
            <person name="Han C."/>
            <person name="Goodwin L."/>
            <person name="Pitluck S."/>
            <person name="Liolios K."/>
            <person name="Pagani I."/>
            <person name="Ivanova N."/>
            <person name="Huntemann M."/>
            <person name="Mavromatis K."/>
            <person name="Mikhailova N."/>
            <person name="Pati A."/>
            <person name="Chen A."/>
            <person name="Palaniappan K."/>
            <person name="Land M."/>
            <person name="Brambilla E.M."/>
            <person name="Rohde M."/>
            <person name="Abt B."/>
            <person name="Verbarg S."/>
            <person name="Goker M."/>
            <person name="Bristow J."/>
            <person name="Eisen J.A."/>
            <person name="Markowitz V."/>
            <person name="Hugenholtz P."/>
            <person name="Kyrpides N.C."/>
            <person name="Klenk H.P."/>
            <person name="Woyke T."/>
        </authorList>
    </citation>
    <scope>NUCLEOTIDE SEQUENCE [LARGE SCALE GENOMIC DNA]</scope>
    <source>
        <strain evidence="4">ATCC 35100 / DSM 5205 / JP2</strain>
    </source>
</reference>
<name>A0A656HBS8_THINJ</name>
<dbReference type="EMBL" id="JH651384">
    <property type="protein sequence ID" value="EIJ33612.1"/>
    <property type="molecule type" value="Genomic_DNA"/>
</dbReference>
<evidence type="ECO:0000313" key="3">
    <source>
        <dbReference type="EMBL" id="EIJ33612.1"/>
    </source>
</evidence>
<feature type="region of interest" description="Disordered" evidence="1">
    <location>
        <begin position="30"/>
        <end position="59"/>
    </location>
</feature>
<accession>A0A656HBS8</accession>
<keyword evidence="4" id="KW-1185">Reference proteome</keyword>